<accession>A0A1A8FL49</accession>
<protein>
    <submittedName>
        <fullName evidence="2">Uncharacterized protein</fullName>
    </submittedName>
</protein>
<dbReference type="AlphaFoldDB" id="A0A1A8FL49"/>
<organism evidence="2">
    <name type="scientific">Nothobranchius korthausae</name>
    <dbReference type="NCBI Taxonomy" id="1143690"/>
    <lineage>
        <taxon>Eukaryota</taxon>
        <taxon>Metazoa</taxon>
        <taxon>Chordata</taxon>
        <taxon>Craniata</taxon>
        <taxon>Vertebrata</taxon>
        <taxon>Euteleostomi</taxon>
        <taxon>Actinopterygii</taxon>
        <taxon>Neopterygii</taxon>
        <taxon>Teleostei</taxon>
        <taxon>Neoteleostei</taxon>
        <taxon>Acanthomorphata</taxon>
        <taxon>Ovalentaria</taxon>
        <taxon>Atherinomorphae</taxon>
        <taxon>Cyprinodontiformes</taxon>
        <taxon>Nothobranchiidae</taxon>
        <taxon>Nothobranchius</taxon>
    </lineage>
</organism>
<reference evidence="2" key="2">
    <citation type="submission" date="2016-06" db="EMBL/GenBank/DDBJ databases">
        <title>The genome of a short-lived fish provides insights into sex chromosome evolution and the genetic control of aging.</title>
        <authorList>
            <person name="Reichwald K."/>
            <person name="Felder M."/>
            <person name="Petzold A."/>
            <person name="Koch P."/>
            <person name="Groth M."/>
            <person name="Platzer M."/>
        </authorList>
    </citation>
    <scope>NUCLEOTIDE SEQUENCE</scope>
    <source>
        <tissue evidence="2">Brain</tissue>
    </source>
</reference>
<feature type="compositionally biased region" description="Polar residues" evidence="1">
    <location>
        <begin position="1"/>
        <end position="10"/>
    </location>
</feature>
<name>A0A1A8FL49_9TELE</name>
<dbReference type="EMBL" id="HAEB01013026">
    <property type="protein sequence ID" value="SBQ59553.1"/>
    <property type="molecule type" value="Transcribed_RNA"/>
</dbReference>
<reference evidence="2" key="1">
    <citation type="submission" date="2016-05" db="EMBL/GenBank/DDBJ databases">
        <authorList>
            <person name="Lavstsen T."/>
            <person name="Jespersen J.S."/>
        </authorList>
    </citation>
    <scope>NUCLEOTIDE SEQUENCE</scope>
    <source>
        <tissue evidence="2">Brain</tissue>
    </source>
</reference>
<sequence length="70" mass="8119">MNLMFLSNQQQRKRAEEQSPTFTVPQQRNQRGLTPAGSDLFMSSDCYTHVTGCDNFNLFYRMKVTTQEPP</sequence>
<feature type="region of interest" description="Disordered" evidence="1">
    <location>
        <begin position="1"/>
        <end position="32"/>
    </location>
</feature>
<evidence type="ECO:0000313" key="2">
    <source>
        <dbReference type="EMBL" id="SBQ59553.1"/>
    </source>
</evidence>
<gene>
    <name evidence="2" type="primary">BX537277.1</name>
</gene>
<proteinExistence type="predicted"/>
<feature type="compositionally biased region" description="Polar residues" evidence="1">
    <location>
        <begin position="18"/>
        <end position="32"/>
    </location>
</feature>
<evidence type="ECO:0000256" key="1">
    <source>
        <dbReference type="SAM" id="MobiDB-lite"/>
    </source>
</evidence>